<dbReference type="InterPro" id="IPR001245">
    <property type="entry name" value="Ser-Thr/Tyr_kinase_cat_dom"/>
</dbReference>
<keyword evidence="9" id="KW-0808">Transferase</keyword>
<accession>A0AAN8VBL9</accession>
<feature type="domain" description="Protein kinase" evidence="8">
    <location>
        <begin position="272"/>
        <end position="536"/>
    </location>
</feature>
<evidence type="ECO:0000313" key="10">
    <source>
        <dbReference type="Proteomes" id="UP001370490"/>
    </source>
</evidence>
<evidence type="ECO:0000256" key="4">
    <source>
        <dbReference type="ARBA" id="ARBA00023136"/>
    </source>
</evidence>
<evidence type="ECO:0000313" key="9">
    <source>
        <dbReference type="EMBL" id="KAK6927131.1"/>
    </source>
</evidence>
<gene>
    <name evidence="9" type="ORF">RJ641_008850</name>
</gene>
<dbReference type="GO" id="GO:0012505">
    <property type="term" value="C:endomembrane system"/>
    <property type="evidence" value="ECO:0007669"/>
    <property type="project" value="UniProtKB-SubCell"/>
</dbReference>
<dbReference type="GO" id="GO:0005524">
    <property type="term" value="F:ATP binding"/>
    <property type="evidence" value="ECO:0007669"/>
    <property type="project" value="InterPro"/>
</dbReference>
<comment type="caution">
    <text evidence="9">The sequence shown here is derived from an EMBL/GenBank/DDBJ whole genome shotgun (WGS) entry which is preliminary data.</text>
</comment>
<dbReference type="Gene3D" id="1.10.510.10">
    <property type="entry name" value="Transferase(Phosphotransferase) domain 1"/>
    <property type="match status" value="1"/>
</dbReference>
<keyword evidence="9" id="KW-0418">Kinase</keyword>
<dbReference type="PANTHER" id="PTHR46084">
    <property type="entry name" value="PROTEIN MALE DISCOVERER 2"/>
    <property type="match status" value="1"/>
</dbReference>
<dbReference type="FunFam" id="3.30.200.20:FF:000489">
    <property type="entry name" value="Inactive receptor-like serine/threonine-protein kinase"/>
    <property type="match status" value="1"/>
</dbReference>
<dbReference type="EMBL" id="JBAMMX010000015">
    <property type="protein sequence ID" value="KAK6927131.1"/>
    <property type="molecule type" value="Genomic_DNA"/>
</dbReference>
<proteinExistence type="predicted"/>
<sequence>MISLWRYDRFNLLRIGLLVLVLLFQRNFIFSLSLNDEGWALMKFRERAVRDPFGDLSNWNSNGEGKYEDDALHGSKVYRRLQQQFPASHSPTKDETESKLTPSPAPSPPSSSSSFAPSPNAPSMSPSGSPFLSSSFPPTSPSPESPVSSPSALFSPTPSPLPAVPPNEASSPPASPPNVAAEPSPSHNASALSPALVPNNVSKTASHTVIIWCSVAGGSLFVIITAIGIILYRGNKVVTVRPWATGLSGQLQKAFVTGVPSLKRSELEVACEDFSNVIGTLGDVNVYKGTLSSGVEIAVTSTGMTSRDEWSTNLETQFRNKIESLSKVNHKNFVNLIGFCEEGEPFTRMMVFEYAPNGTLFEHLHIQEAEHLDWGMRVRIAMGMAYCLEYMHQMTPPTAHKNLQSSSVYLTEDYAAKISDFSFWTQLNAANIGLAKKELLAYQSADPESNVHSFGAILLEMITGRLPYSVDNGSLTDWASNLLSTDKPLSEIVDPTLESFSEEELKQLLEVVKECISPDPGQRPTMRDVTAKLKEITAMGPDGATPKSSPLWWAELEIMSSETS</sequence>
<dbReference type="AlphaFoldDB" id="A0AAN8VBL9"/>
<feature type="compositionally biased region" description="Low complexity" evidence="6">
    <location>
        <begin position="166"/>
        <end position="186"/>
    </location>
</feature>
<feature type="transmembrane region" description="Helical" evidence="7">
    <location>
        <begin position="209"/>
        <end position="232"/>
    </location>
</feature>
<keyword evidence="4 7" id="KW-0472">Membrane</keyword>
<keyword evidence="10" id="KW-1185">Reference proteome</keyword>
<protein>
    <submittedName>
        <fullName evidence="9">Serine-threonine/tyrosine-protein kinase, catalytic domain</fullName>
    </submittedName>
</protein>
<name>A0AAN8VBL9_9MAGN</name>
<feature type="region of interest" description="Disordered" evidence="6">
    <location>
        <begin position="85"/>
        <end position="191"/>
    </location>
</feature>
<feature type="transmembrane region" description="Helical" evidence="7">
    <location>
        <begin position="12"/>
        <end position="34"/>
    </location>
</feature>
<evidence type="ECO:0000256" key="2">
    <source>
        <dbReference type="ARBA" id="ARBA00022729"/>
    </source>
</evidence>
<dbReference type="Proteomes" id="UP001370490">
    <property type="component" value="Unassembled WGS sequence"/>
</dbReference>
<reference evidence="9 10" key="1">
    <citation type="submission" date="2023-12" db="EMBL/GenBank/DDBJ databases">
        <title>A high-quality genome assembly for Dillenia turbinata (Dilleniales).</title>
        <authorList>
            <person name="Chanderbali A."/>
        </authorList>
    </citation>
    <scope>NUCLEOTIDE SEQUENCE [LARGE SCALE GENOMIC DNA]</scope>
    <source>
        <strain evidence="9">LSX21</strain>
        <tissue evidence="9">Leaf</tissue>
    </source>
</reference>
<dbReference type="Gene3D" id="3.30.200.20">
    <property type="entry name" value="Phosphorylase Kinase, domain 1"/>
    <property type="match status" value="1"/>
</dbReference>
<dbReference type="Pfam" id="PF07714">
    <property type="entry name" value="PK_Tyr_Ser-Thr"/>
    <property type="match status" value="1"/>
</dbReference>
<evidence type="ECO:0000256" key="5">
    <source>
        <dbReference type="ARBA" id="ARBA00046288"/>
    </source>
</evidence>
<evidence type="ECO:0000256" key="1">
    <source>
        <dbReference type="ARBA" id="ARBA00022692"/>
    </source>
</evidence>
<keyword evidence="1 7" id="KW-0812">Transmembrane</keyword>
<dbReference type="GO" id="GO:0004672">
    <property type="term" value="F:protein kinase activity"/>
    <property type="evidence" value="ECO:0007669"/>
    <property type="project" value="InterPro"/>
</dbReference>
<evidence type="ECO:0000256" key="7">
    <source>
        <dbReference type="SAM" id="Phobius"/>
    </source>
</evidence>
<evidence type="ECO:0000259" key="8">
    <source>
        <dbReference type="PROSITE" id="PS50011"/>
    </source>
</evidence>
<feature type="compositionally biased region" description="Low complexity" evidence="6">
    <location>
        <begin position="110"/>
        <end position="137"/>
    </location>
</feature>
<organism evidence="9 10">
    <name type="scientific">Dillenia turbinata</name>
    <dbReference type="NCBI Taxonomy" id="194707"/>
    <lineage>
        <taxon>Eukaryota</taxon>
        <taxon>Viridiplantae</taxon>
        <taxon>Streptophyta</taxon>
        <taxon>Embryophyta</taxon>
        <taxon>Tracheophyta</taxon>
        <taxon>Spermatophyta</taxon>
        <taxon>Magnoliopsida</taxon>
        <taxon>eudicotyledons</taxon>
        <taxon>Gunneridae</taxon>
        <taxon>Pentapetalae</taxon>
        <taxon>Dilleniales</taxon>
        <taxon>Dilleniaceae</taxon>
        <taxon>Dillenia</taxon>
    </lineage>
</organism>
<dbReference type="PROSITE" id="PS50011">
    <property type="entry name" value="PROTEIN_KINASE_DOM"/>
    <property type="match status" value="1"/>
</dbReference>
<comment type="subcellular location">
    <subcellularLocation>
        <location evidence="5">Endomembrane system</location>
        <topology evidence="5">Single-pass type I membrane protein</topology>
    </subcellularLocation>
</comment>
<dbReference type="InterPro" id="IPR000719">
    <property type="entry name" value="Prot_kinase_dom"/>
</dbReference>
<dbReference type="PANTHER" id="PTHR46084:SF14">
    <property type="entry name" value="PROTEIN KINASE DOMAIN-CONTAINING PROTEIN"/>
    <property type="match status" value="1"/>
</dbReference>
<dbReference type="InterPro" id="IPR011009">
    <property type="entry name" value="Kinase-like_dom_sf"/>
</dbReference>
<keyword evidence="2" id="KW-0732">Signal</keyword>
<evidence type="ECO:0000256" key="6">
    <source>
        <dbReference type="SAM" id="MobiDB-lite"/>
    </source>
</evidence>
<evidence type="ECO:0000256" key="3">
    <source>
        <dbReference type="ARBA" id="ARBA00022989"/>
    </source>
</evidence>
<dbReference type="SUPFAM" id="SSF56112">
    <property type="entry name" value="Protein kinase-like (PK-like)"/>
    <property type="match status" value="1"/>
</dbReference>
<keyword evidence="3 7" id="KW-1133">Transmembrane helix</keyword>